<dbReference type="CDD" id="cd05353">
    <property type="entry name" value="hydroxyacyl-CoA-like_DH_SDR_c-like"/>
    <property type="match status" value="1"/>
</dbReference>
<evidence type="ECO:0000256" key="4">
    <source>
        <dbReference type="ARBA" id="ARBA00022832"/>
    </source>
</evidence>
<dbReference type="InterPro" id="IPR051687">
    <property type="entry name" value="Peroxisomal_Beta-Oxidation"/>
</dbReference>
<dbReference type="GO" id="GO:0005777">
    <property type="term" value="C:peroxisome"/>
    <property type="evidence" value="ECO:0007669"/>
    <property type="project" value="UniProtKB-SubCell"/>
</dbReference>
<keyword evidence="10" id="KW-0456">Lyase</keyword>
<reference evidence="13" key="1">
    <citation type="journal article" date="2020" name="Stud. Mycol.">
        <title>101 Dothideomycetes genomes: a test case for predicting lifestyles and emergence of pathogens.</title>
        <authorList>
            <person name="Haridas S."/>
            <person name="Albert R."/>
            <person name="Binder M."/>
            <person name="Bloem J."/>
            <person name="Labutti K."/>
            <person name="Salamov A."/>
            <person name="Andreopoulos B."/>
            <person name="Baker S."/>
            <person name="Barry K."/>
            <person name="Bills G."/>
            <person name="Bluhm B."/>
            <person name="Cannon C."/>
            <person name="Castanera R."/>
            <person name="Culley D."/>
            <person name="Daum C."/>
            <person name="Ezra D."/>
            <person name="Gonzalez J."/>
            <person name="Henrissat B."/>
            <person name="Kuo A."/>
            <person name="Liang C."/>
            <person name="Lipzen A."/>
            <person name="Lutzoni F."/>
            <person name="Magnuson J."/>
            <person name="Mondo S."/>
            <person name="Nolan M."/>
            <person name="Ohm R."/>
            <person name="Pangilinan J."/>
            <person name="Park H.-J."/>
            <person name="Ramirez L."/>
            <person name="Alfaro M."/>
            <person name="Sun H."/>
            <person name="Tritt A."/>
            <person name="Yoshinaga Y."/>
            <person name="Zwiers L.-H."/>
            <person name="Turgeon B."/>
            <person name="Goodwin S."/>
            <person name="Spatafora J."/>
            <person name="Crous P."/>
            <person name="Grigoriev I."/>
        </authorList>
    </citation>
    <scope>NUCLEOTIDE SEQUENCE</scope>
    <source>
        <strain evidence="13">SCOH1-5</strain>
    </source>
</reference>
<dbReference type="InterPro" id="IPR002539">
    <property type="entry name" value="MaoC-like_dom"/>
</dbReference>
<sequence length="902" mass="97488">MSELRYDGQVCVVTGAGAGLGRAYARFFAARGAKVVVNDLGGSFNAKTNERSGAVADQVVAELRKNGYTAVANYDPVQEGDKIIKTAIDNFGRIDILVNNAGILRDITLRNMTDADWDVIHDVHLHGAFKTSRAAWPYFRKQKYGRIIQTTSASGLFGNFGQSNYASAKVGLVGLAQTLAKEGAKYNITANILAPGAASRLTQTVWPKEMMELMAPEWVVPLVGYLTHQSCRESGSIFEAGAGHFSKIRWERSKGLLLKPDENLSGQHIIENWKKVVDFSDAEHPNSSPDIMSMLESTTKLASNKPVSPDSLGLKGKIALVTGAGAGLGRAYAKELAKLGAIVVVNDISNAGAVAEEIRKAGDDATHCDISVEQGDAVVNAVLQTHGRIDILVNNAGILRDKAFANMTDDMWYQVLNVHLRGTYKTIRTALPHMVKQKYGRIVNITSTSGIYGNFGQANYSAAKAAILGFTKSIAREGQKYNVVVNAVAPVAGTNMTRTVWSEDRVQAMKPAYVAPLVAALCSQNPPATGGIFEAGGGWFAHTRWQRARGVDFDFKAGPPSVEAAFPKIIAFDKDADWPESPADGSKYTSGAAVRAAGLDDGKEARNKRGYISKILSATQAKSILTTYTYTDRDVILYNLGIGAKRTDLDLVFEGSDNFTVLPTFGIVPTYYAKAPWNFADIVPNYDQRQLLHGEQYLEILQWPIPTEATLETDMKLIEVIDKGNAGIVKRGSTTVDKSSGKPIFYNEGTLFIRGSGGFGGQRTPSDRGAATATNNPPSRAADKVVEEKTSEDLAAIYRLMGDRNPLHIDSKFSKVGGFDVPILHGMATFGITGKHVFQSYGPMKSFKVRFAGVVLPGQTIVTEMWKDGGKIIYRAKVKETGKPCISNAAAEVWDGASKARL</sequence>
<feature type="domain" description="Ketoreductase" evidence="12">
    <location>
        <begin position="317"/>
        <end position="494"/>
    </location>
</feature>
<dbReference type="InterPro" id="IPR054357">
    <property type="entry name" value="MFE-2_N"/>
</dbReference>
<name>A0A6A6FPA2_9PEZI</name>
<keyword evidence="6" id="KW-0560">Oxidoreductase</keyword>
<dbReference type="UniPathway" id="UPA00659"/>
<dbReference type="FunFam" id="3.40.50.720:FF:000084">
    <property type="entry name" value="Short-chain dehydrogenase reductase"/>
    <property type="match status" value="1"/>
</dbReference>
<protein>
    <recommendedName>
        <fullName evidence="12">Ketoreductase domain-containing protein</fullName>
    </recommendedName>
</protein>
<evidence type="ECO:0000256" key="9">
    <source>
        <dbReference type="ARBA" id="ARBA00023235"/>
    </source>
</evidence>
<dbReference type="Gene3D" id="3.40.50.720">
    <property type="entry name" value="NAD(P)-binding Rossmann-like Domain"/>
    <property type="match status" value="2"/>
</dbReference>
<dbReference type="Pfam" id="PF22622">
    <property type="entry name" value="MFE-2_hydrat-2_N"/>
    <property type="match status" value="1"/>
</dbReference>
<dbReference type="PRINTS" id="PR00080">
    <property type="entry name" value="SDRFAMILY"/>
</dbReference>
<comment type="similarity">
    <text evidence="3">Belongs to the short-chain dehydrogenases/reductases (SDR) family.</text>
</comment>
<dbReference type="GO" id="GO:0016853">
    <property type="term" value="F:isomerase activity"/>
    <property type="evidence" value="ECO:0007669"/>
    <property type="project" value="UniProtKB-KW"/>
</dbReference>
<dbReference type="Gene3D" id="3.10.129.10">
    <property type="entry name" value="Hotdog Thioesterase"/>
    <property type="match status" value="1"/>
</dbReference>
<dbReference type="SUPFAM" id="SSF54637">
    <property type="entry name" value="Thioesterase/thiol ester dehydrase-isomerase"/>
    <property type="match status" value="2"/>
</dbReference>
<dbReference type="GO" id="GO:0004300">
    <property type="term" value="F:enoyl-CoA hydratase activity"/>
    <property type="evidence" value="ECO:0007669"/>
    <property type="project" value="UniProtKB-ARBA"/>
</dbReference>
<evidence type="ECO:0000259" key="12">
    <source>
        <dbReference type="SMART" id="SM00822"/>
    </source>
</evidence>
<dbReference type="OrthoDB" id="3592703at2759"/>
<keyword evidence="5" id="KW-0521">NADP</keyword>
<keyword evidence="8" id="KW-0576">Peroxisome</keyword>
<dbReference type="AlphaFoldDB" id="A0A6A6FPA2"/>
<dbReference type="InterPro" id="IPR029069">
    <property type="entry name" value="HotDog_dom_sf"/>
</dbReference>
<dbReference type="GO" id="GO:0016491">
    <property type="term" value="F:oxidoreductase activity"/>
    <property type="evidence" value="ECO:0007669"/>
    <property type="project" value="UniProtKB-KW"/>
</dbReference>
<keyword evidence="9" id="KW-0413">Isomerase</keyword>
<dbReference type="InterPro" id="IPR020904">
    <property type="entry name" value="Sc_DH/Rdtase_CS"/>
</dbReference>
<accession>A0A6A6FPA2</accession>
<evidence type="ECO:0000256" key="1">
    <source>
        <dbReference type="ARBA" id="ARBA00004275"/>
    </source>
</evidence>
<evidence type="ECO:0000313" key="14">
    <source>
        <dbReference type="Proteomes" id="UP000799539"/>
    </source>
</evidence>
<keyword evidence="4" id="KW-0276">Fatty acid metabolism</keyword>
<gene>
    <name evidence="13" type="ORF">CERZMDRAFT_65603</name>
</gene>
<evidence type="ECO:0000256" key="6">
    <source>
        <dbReference type="ARBA" id="ARBA00023002"/>
    </source>
</evidence>
<dbReference type="PROSITE" id="PS00061">
    <property type="entry name" value="ADH_SHORT"/>
    <property type="match status" value="2"/>
</dbReference>
<evidence type="ECO:0000256" key="10">
    <source>
        <dbReference type="ARBA" id="ARBA00023239"/>
    </source>
</evidence>
<organism evidence="13 14">
    <name type="scientific">Cercospora zeae-maydis SCOH1-5</name>
    <dbReference type="NCBI Taxonomy" id="717836"/>
    <lineage>
        <taxon>Eukaryota</taxon>
        <taxon>Fungi</taxon>
        <taxon>Dikarya</taxon>
        <taxon>Ascomycota</taxon>
        <taxon>Pezizomycotina</taxon>
        <taxon>Dothideomycetes</taxon>
        <taxon>Dothideomycetidae</taxon>
        <taxon>Mycosphaerellales</taxon>
        <taxon>Mycosphaerellaceae</taxon>
        <taxon>Cercospora</taxon>
    </lineage>
</organism>
<dbReference type="SMART" id="SM00822">
    <property type="entry name" value="PKS_KR"/>
    <property type="match status" value="1"/>
</dbReference>
<dbReference type="PANTHER" id="PTHR45024">
    <property type="entry name" value="DEHYDROGENASES, SHORT CHAIN"/>
    <property type="match status" value="1"/>
</dbReference>
<keyword evidence="14" id="KW-1185">Reference proteome</keyword>
<comment type="subcellular location">
    <subcellularLocation>
        <location evidence="1">Peroxisome</location>
    </subcellularLocation>
</comment>
<evidence type="ECO:0000313" key="13">
    <source>
        <dbReference type="EMBL" id="KAF2215296.1"/>
    </source>
</evidence>
<feature type="region of interest" description="Disordered" evidence="11">
    <location>
        <begin position="756"/>
        <end position="782"/>
    </location>
</feature>
<evidence type="ECO:0000256" key="2">
    <source>
        <dbReference type="ARBA" id="ARBA00005005"/>
    </source>
</evidence>
<dbReference type="InterPro" id="IPR057326">
    <property type="entry name" value="KR_dom"/>
</dbReference>
<dbReference type="CDD" id="cd03448">
    <property type="entry name" value="HDE_HSD"/>
    <property type="match status" value="1"/>
</dbReference>
<dbReference type="FunFam" id="3.40.50.720:FF:000410">
    <property type="entry name" value="Peroxisomal multifunctional beta-oxidation protein"/>
    <property type="match status" value="1"/>
</dbReference>
<dbReference type="Proteomes" id="UP000799539">
    <property type="component" value="Unassembled WGS sequence"/>
</dbReference>
<comment type="pathway">
    <text evidence="2">Lipid metabolism; fatty acid beta-oxidation.</text>
</comment>
<dbReference type="GO" id="GO:0006635">
    <property type="term" value="P:fatty acid beta-oxidation"/>
    <property type="evidence" value="ECO:0007669"/>
    <property type="project" value="UniProtKB-UniPathway"/>
</dbReference>
<dbReference type="InterPro" id="IPR002347">
    <property type="entry name" value="SDR_fam"/>
</dbReference>
<dbReference type="InterPro" id="IPR036291">
    <property type="entry name" value="NAD(P)-bd_dom_sf"/>
</dbReference>
<dbReference type="PRINTS" id="PR00081">
    <property type="entry name" value="GDHRDH"/>
</dbReference>
<evidence type="ECO:0000256" key="7">
    <source>
        <dbReference type="ARBA" id="ARBA00023098"/>
    </source>
</evidence>
<evidence type="ECO:0000256" key="8">
    <source>
        <dbReference type="ARBA" id="ARBA00023140"/>
    </source>
</evidence>
<dbReference type="Pfam" id="PF00106">
    <property type="entry name" value="adh_short"/>
    <property type="match status" value="2"/>
</dbReference>
<keyword evidence="7" id="KW-0443">Lipid metabolism</keyword>
<dbReference type="SUPFAM" id="SSF51735">
    <property type="entry name" value="NAD(P)-binding Rossmann-fold domains"/>
    <property type="match status" value="2"/>
</dbReference>
<evidence type="ECO:0000256" key="11">
    <source>
        <dbReference type="SAM" id="MobiDB-lite"/>
    </source>
</evidence>
<proteinExistence type="inferred from homology"/>
<dbReference type="PANTHER" id="PTHR45024:SF2">
    <property type="entry name" value="SCP2 DOMAIN-CONTAINING PROTEIN"/>
    <property type="match status" value="1"/>
</dbReference>
<evidence type="ECO:0000256" key="3">
    <source>
        <dbReference type="ARBA" id="ARBA00006484"/>
    </source>
</evidence>
<dbReference type="Pfam" id="PF01575">
    <property type="entry name" value="MaoC_dehydratas"/>
    <property type="match status" value="1"/>
</dbReference>
<evidence type="ECO:0000256" key="5">
    <source>
        <dbReference type="ARBA" id="ARBA00022857"/>
    </source>
</evidence>
<dbReference type="EMBL" id="ML992666">
    <property type="protein sequence ID" value="KAF2215296.1"/>
    <property type="molecule type" value="Genomic_DNA"/>
</dbReference>